<keyword evidence="5 6" id="KW-0472">Membrane</keyword>
<evidence type="ECO:0000256" key="2">
    <source>
        <dbReference type="ARBA" id="ARBA00022475"/>
    </source>
</evidence>
<evidence type="ECO:0000256" key="6">
    <source>
        <dbReference type="SAM" id="Phobius"/>
    </source>
</evidence>
<keyword evidence="3 6" id="KW-0812">Transmembrane</keyword>
<feature type="transmembrane region" description="Helical" evidence="6">
    <location>
        <begin position="45"/>
        <end position="67"/>
    </location>
</feature>
<gene>
    <name evidence="7" type="primary">wzx</name>
</gene>
<reference evidence="7" key="1">
    <citation type="journal article" date="2013" name="FEMS Microbiol. Rev.">
        <title>Structural diversity in Salmonella O antigens and its genetic basis.</title>
        <authorList>
            <person name="Liu B."/>
            <person name="Knirel Y.A."/>
            <person name="Feng L."/>
            <person name="Perepelov A.V."/>
            <person name="Senchenkova S.N."/>
            <person name="Reeves P.R."/>
            <person name="Wang L."/>
        </authorList>
    </citation>
    <scope>NUCLEOTIDE SEQUENCE</scope>
    <source>
        <strain evidence="7">G1445</strain>
    </source>
</reference>
<organism evidence="7">
    <name type="scientific">Salmonella enterica</name>
    <name type="common">Salmonella choleraesuis</name>
    <dbReference type="NCBI Taxonomy" id="28901"/>
    <lineage>
        <taxon>Bacteria</taxon>
        <taxon>Pseudomonadati</taxon>
        <taxon>Pseudomonadota</taxon>
        <taxon>Gammaproteobacteria</taxon>
        <taxon>Enterobacterales</taxon>
        <taxon>Enterobacteriaceae</taxon>
        <taxon>Salmonella</taxon>
    </lineage>
</organism>
<keyword evidence="2" id="KW-1003">Cell membrane</keyword>
<feature type="transmembrane region" description="Helical" evidence="6">
    <location>
        <begin position="215"/>
        <end position="235"/>
    </location>
</feature>
<feature type="transmembrane region" description="Helical" evidence="6">
    <location>
        <begin position="443"/>
        <end position="463"/>
    </location>
</feature>
<accession>U3GKM3</accession>
<evidence type="ECO:0000256" key="4">
    <source>
        <dbReference type="ARBA" id="ARBA00022989"/>
    </source>
</evidence>
<feature type="transmembrane region" description="Helical" evidence="6">
    <location>
        <begin position="145"/>
        <end position="162"/>
    </location>
</feature>
<feature type="transmembrane region" description="Helical" evidence="6">
    <location>
        <begin position="174"/>
        <end position="194"/>
    </location>
</feature>
<feature type="transmembrane region" description="Helical" evidence="6">
    <location>
        <begin position="327"/>
        <end position="347"/>
    </location>
</feature>
<dbReference type="GO" id="GO:0005886">
    <property type="term" value="C:plasma membrane"/>
    <property type="evidence" value="ECO:0007669"/>
    <property type="project" value="UniProtKB-SubCell"/>
</dbReference>
<name>U3GKM3_SALER</name>
<proteinExistence type="predicted"/>
<dbReference type="InterPro" id="IPR050833">
    <property type="entry name" value="Poly_Biosynth_Transport"/>
</dbReference>
<dbReference type="PANTHER" id="PTHR30250">
    <property type="entry name" value="PST FAMILY PREDICTED COLANIC ACID TRANSPORTER"/>
    <property type="match status" value="1"/>
</dbReference>
<dbReference type="PANTHER" id="PTHR30250:SF26">
    <property type="entry name" value="PSMA PROTEIN"/>
    <property type="match status" value="1"/>
</dbReference>
<feature type="transmembrane region" description="Helical" evidence="6">
    <location>
        <begin position="111"/>
        <end position="133"/>
    </location>
</feature>
<dbReference type="EMBL" id="JX975329">
    <property type="protein sequence ID" value="AFW04688.1"/>
    <property type="molecule type" value="Genomic_DNA"/>
</dbReference>
<feature type="transmembrane region" description="Helical" evidence="6">
    <location>
        <begin position="417"/>
        <end position="437"/>
    </location>
</feature>
<feature type="transmembrane region" description="Helical" evidence="6">
    <location>
        <begin position="390"/>
        <end position="410"/>
    </location>
</feature>
<evidence type="ECO:0000313" key="7">
    <source>
        <dbReference type="EMBL" id="AFW04688.1"/>
    </source>
</evidence>
<dbReference type="AlphaFoldDB" id="U3GKM3"/>
<feature type="transmembrane region" description="Helical" evidence="6">
    <location>
        <begin position="292"/>
        <end position="312"/>
    </location>
</feature>
<evidence type="ECO:0000256" key="5">
    <source>
        <dbReference type="ARBA" id="ARBA00023136"/>
    </source>
</evidence>
<evidence type="ECO:0000256" key="1">
    <source>
        <dbReference type="ARBA" id="ARBA00004651"/>
    </source>
</evidence>
<keyword evidence="4 6" id="KW-1133">Transmembrane helix</keyword>
<sequence>MTVNKPSTSLGILLTFFYIPAQILFALFFNYSLARSITTGMLNDWYVFFSLTSLFSLLELSYPTLAISFFNGKNGRSKGAFSFFIKKSLGVVIPLQIVFTVYYSQMINSSFLIFGVGLILRSIANIINSYLYANKKIIIDKTYKFIYAIIMPVCFIFAHYILNVQMNITDLTTVWCISSLICLLYSSFFLVFSFKLSGQKNCCGNTFNLPIKNNIKLFFTVLPAIFIYTLSINYIKYFGGPSEESGTILYGVFLQVFNIYNVIVVLVASYFIPMISKAYHDGDSISSIIFKILDVSITISVSAASFVALFGIEGVTLMLKDKVSNVSYWYIAAVIMIFYIETCQVVLTSIGTGIGIYNYYKQSICSAAFVFALSYIFIPKYGVEGLMFSILFSQLVTCFIFNPIIVLKVAKLSTMRYVARVVMHLGIMITLIFLAVLVKDYNLWTKVIILTSLLLFFFIFFFVKIKLLLNDYFET</sequence>
<feature type="transmembrane region" description="Helical" evidence="6">
    <location>
        <begin position="247"/>
        <end position="272"/>
    </location>
</feature>
<feature type="transmembrane region" description="Helical" evidence="6">
    <location>
        <begin position="12"/>
        <end position="33"/>
    </location>
</feature>
<feature type="transmembrane region" description="Helical" evidence="6">
    <location>
        <begin position="359"/>
        <end position="378"/>
    </location>
</feature>
<evidence type="ECO:0000256" key="3">
    <source>
        <dbReference type="ARBA" id="ARBA00022692"/>
    </source>
</evidence>
<comment type="subcellular location">
    <subcellularLocation>
        <location evidence="1">Cell membrane</location>
        <topology evidence="1">Multi-pass membrane protein</topology>
    </subcellularLocation>
</comment>
<protein>
    <submittedName>
        <fullName evidence="7">O-antigen flippase</fullName>
    </submittedName>
</protein>